<reference evidence="2 3" key="2">
    <citation type="submission" date="2020-08" db="EMBL/GenBank/DDBJ databases">
        <title>Listeria ohnekaius sp. nov. and Listeria portnoyii sp. nov. isolated from non-agricultural and natural environments.</title>
        <authorList>
            <person name="Weller D."/>
            <person name="Belias A.M."/>
            <person name="Liao J."/>
            <person name="Guo S."/>
            <person name="Orsi R.H."/>
            <person name="Wiedmann M."/>
        </authorList>
    </citation>
    <scope>NUCLEOTIDE SEQUENCE [LARGE SCALE GENOMIC DNA]</scope>
    <source>
        <strain evidence="2 3">FSL W9-0585</strain>
    </source>
</reference>
<dbReference type="SMART" id="SM00257">
    <property type="entry name" value="LysM"/>
    <property type="match status" value="1"/>
</dbReference>
<proteinExistence type="predicted"/>
<evidence type="ECO:0000313" key="2">
    <source>
        <dbReference type="EMBL" id="MBA3926535.1"/>
    </source>
</evidence>
<evidence type="ECO:0000313" key="3">
    <source>
        <dbReference type="Proteomes" id="UP000548787"/>
    </source>
</evidence>
<organism evidence="2 3">
    <name type="scientific">Listeria rustica</name>
    <dbReference type="NCBI Taxonomy" id="2713503"/>
    <lineage>
        <taxon>Bacteria</taxon>
        <taxon>Bacillati</taxon>
        <taxon>Bacillota</taxon>
        <taxon>Bacilli</taxon>
        <taxon>Bacillales</taxon>
        <taxon>Listeriaceae</taxon>
        <taxon>Listeria</taxon>
    </lineage>
</organism>
<dbReference type="PROSITE" id="PS51782">
    <property type="entry name" value="LYSM"/>
    <property type="match status" value="1"/>
</dbReference>
<gene>
    <name evidence="2" type="ORF">HPK16_09280</name>
</gene>
<comment type="caution">
    <text evidence="2">The sequence shown here is derived from an EMBL/GenBank/DDBJ whole genome shotgun (WGS) entry which is preliminary data.</text>
</comment>
<sequence>MAKLAGIYIVNETETFTPSVEVTQHPVEQGVAITDHVQKNNRTISVSGMLLAKDSATAERSYNTLLAKMESGAFVTYVGRTYAANYLITSMPKDYSAVKNGFGISIELQQVRIAKSPWVRKKTTVKVKAKKSTAKPKTSAAKKFHKIKKGECYWILARKYGTNLNTLKSWKENKWPDRRIPIGVMVRVK</sequence>
<dbReference type="Proteomes" id="UP000548787">
    <property type="component" value="Unassembled WGS sequence"/>
</dbReference>
<evidence type="ECO:0000259" key="1">
    <source>
        <dbReference type="PROSITE" id="PS51782"/>
    </source>
</evidence>
<dbReference type="InterPro" id="IPR036779">
    <property type="entry name" value="LysM_dom_sf"/>
</dbReference>
<name>A0A7W1YG93_9LIST</name>
<dbReference type="Pfam" id="PF01476">
    <property type="entry name" value="LysM"/>
    <property type="match status" value="1"/>
</dbReference>
<reference evidence="2 3" key="1">
    <citation type="submission" date="2020-05" db="EMBL/GenBank/DDBJ databases">
        <authorList>
            <person name="Carlin C.R."/>
        </authorList>
    </citation>
    <scope>NUCLEOTIDE SEQUENCE [LARGE SCALE GENOMIC DNA]</scope>
    <source>
        <strain evidence="2 3">FSL W9-0585</strain>
    </source>
</reference>
<protein>
    <submittedName>
        <fullName evidence="2">LysM domain-containing protein</fullName>
    </submittedName>
</protein>
<dbReference type="EMBL" id="JABJVM010000008">
    <property type="protein sequence ID" value="MBA3926535.1"/>
    <property type="molecule type" value="Genomic_DNA"/>
</dbReference>
<dbReference type="InterPro" id="IPR048494">
    <property type="entry name" value="Dit-like_N"/>
</dbReference>
<dbReference type="AlphaFoldDB" id="A0A7W1YG93"/>
<accession>A0A7W1YG93</accession>
<feature type="domain" description="LysM" evidence="1">
    <location>
        <begin position="143"/>
        <end position="188"/>
    </location>
</feature>
<keyword evidence="3" id="KW-1185">Reference proteome</keyword>
<dbReference type="SUPFAM" id="SSF54106">
    <property type="entry name" value="LysM domain"/>
    <property type="match status" value="1"/>
</dbReference>
<dbReference type="RefSeq" id="WP_181676691.1">
    <property type="nucleotide sequence ID" value="NZ_JABJVM010000008.1"/>
</dbReference>
<dbReference type="InterPro" id="IPR018392">
    <property type="entry name" value="LysM"/>
</dbReference>
<dbReference type="Pfam" id="PF21821">
    <property type="entry name" value="Dit_like"/>
    <property type="match status" value="1"/>
</dbReference>